<proteinExistence type="inferred from homology"/>
<comment type="caution">
    <text evidence="15">The sequence shown here is derived from an EMBL/GenBank/DDBJ whole genome shotgun (WGS) entry which is preliminary data.</text>
</comment>
<dbReference type="Gene3D" id="3.40.1390.10">
    <property type="entry name" value="MurE/MurF, N-terminal domain"/>
    <property type="match status" value="1"/>
</dbReference>
<evidence type="ECO:0000256" key="4">
    <source>
        <dbReference type="ARBA" id="ARBA00022741"/>
    </source>
</evidence>
<evidence type="ECO:0000256" key="10">
    <source>
        <dbReference type="HAMAP-Rule" id="MF_02019"/>
    </source>
</evidence>
<evidence type="ECO:0000313" key="15">
    <source>
        <dbReference type="EMBL" id="HEC79248.1"/>
    </source>
</evidence>
<protein>
    <recommendedName>
        <fullName evidence="10 11">UDP-N-acetylmuramoyl-tripeptide--D-alanyl-D-alanine ligase</fullName>
        <ecNumber evidence="10 11">6.3.2.10</ecNumber>
    </recommendedName>
    <alternativeName>
        <fullName evidence="10">D-alanyl-D-alanine-adding enzyme</fullName>
    </alternativeName>
</protein>
<dbReference type="GO" id="GO:0009252">
    <property type="term" value="P:peptidoglycan biosynthetic process"/>
    <property type="evidence" value="ECO:0007669"/>
    <property type="project" value="UniProtKB-UniRule"/>
</dbReference>
<feature type="domain" description="Mur ligase C-terminal" evidence="13">
    <location>
        <begin position="299"/>
        <end position="410"/>
    </location>
</feature>
<name>A0A9C9EN61_UNCW3</name>
<keyword evidence="4 10" id="KW-0547">Nucleotide-binding</keyword>
<feature type="binding site" evidence="10">
    <location>
        <begin position="108"/>
        <end position="114"/>
    </location>
    <ligand>
        <name>ATP</name>
        <dbReference type="ChEBI" id="CHEBI:30616"/>
    </ligand>
</feature>
<accession>A0A9C9EN61</accession>
<dbReference type="HAMAP" id="MF_02019">
    <property type="entry name" value="MurF"/>
    <property type="match status" value="1"/>
</dbReference>
<keyword evidence="7 10" id="KW-0573">Peptidoglycan synthesis</keyword>
<dbReference type="InterPro" id="IPR000713">
    <property type="entry name" value="Mur_ligase_N"/>
</dbReference>
<evidence type="ECO:0000256" key="8">
    <source>
        <dbReference type="ARBA" id="ARBA00023306"/>
    </source>
</evidence>
<evidence type="ECO:0000256" key="3">
    <source>
        <dbReference type="ARBA" id="ARBA00022618"/>
    </source>
</evidence>
<evidence type="ECO:0000313" key="16">
    <source>
        <dbReference type="Proteomes" id="UP000885826"/>
    </source>
</evidence>
<keyword evidence="6 10" id="KW-0133">Cell shape</keyword>
<organism evidence="15 16">
    <name type="scientific">candidate division WOR-3 bacterium</name>
    <dbReference type="NCBI Taxonomy" id="2052148"/>
    <lineage>
        <taxon>Bacteria</taxon>
        <taxon>Bacteria division WOR-3</taxon>
    </lineage>
</organism>
<dbReference type="GO" id="GO:0005524">
    <property type="term" value="F:ATP binding"/>
    <property type="evidence" value="ECO:0007669"/>
    <property type="project" value="UniProtKB-UniRule"/>
</dbReference>
<sequence>MFKEFMIKDISKMMHGKTGDGSLELIRGVSINSKEIKPGDLFFALKGEHTDGHLFVKEALSNGASAVVVEKSQKVGDEILVSDTLFALGELARKYRSLFHPTTIAITGTNGKTTTKNLISAIFKKKYNTLATKKNYNSLIGLPLTIFELSGDEDYLIVEIGTSNPGEIKRLCEIAQPDSGVVTNIGPGHLESFGSINGVKEEKLSLVKALPEGGFALLGEGLEDVKGKNIFNFSLEMADDISLTEKGSYFTYKNKEFFTNLLGLGNVYNCLCAVCLTSHFNIEYDFQRAALAEIKPESGRMEPIHCNDLLIINDTYNANPVSMKSAIDFTSVVERRRIFILGDMLELGRDSRLLHKNIGVYARKHCELLLTFGEQARHYKGVHFTDKRKLVRYLVDNLEGDELILVKASRGLHFEDIVFELLREL</sequence>
<evidence type="ECO:0000256" key="7">
    <source>
        <dbReference type="ARBA" id="ARBA00022984"/>
    </source>
</evidence>
<dbReference type="GO" id="GO:0008360">
    <property type="term" value="P:regulation of cell shape"/>
    <property type="evidence" value="ECO:0007669"/>
    <property type="project" value="UniProtKB-KW"/>
</dbReference>
<feature type="domain" description="Mur ligase central" evidence="14">
    <location>
        <begin position="106"/>
        <end position="276"/>
    </location>
</feature>
<keyword evidence="9 10" id="KW-0961">Cell wall biogenesis/degradation</keyword>
<dbReference type="GO" id="GO:0051301">
    <property type="term" value="P:cell division"/>
    <property type="evidence" value="ECO:0007669"/>
    <property type="project" value="UniProtKB-KW"/>
</dbReference>
<dbReference type="Pfam" id="PF01225">
    <property type="entry name" value="Mur_ligase"/>
    <property type="match status" value="1"/>
</dbReference>
<comment type="function">
    <text evidence="10 11">Involved in cell wall formation. Catalyzes the final step in the synthesis of UDP-N-acetylmuramoyl-pentapeptide, the precursor of murein.</text>
</comment>
<gene>
    <name evidence="10 15" type="primary">murF</name>
    <name evidence="15" type="ORF">ENI34_08955</name>
</gene>
<keyword evidence="2 10" id="KW-0436">Ligase</keyword>
<dbReference type="InterPro" id="IPR013221">
    <property type="entry name" value="Mur_ligase_cen"/>
</dbReference>
<dbReference type="GO" id="GO:0071555">
    <property type="term" value="P:cell wall organization"/>
    <property type="evidence" value="ECO:0007669"/>
    <property type="project" value="UniProtKB-KW"/>
</dbReference>
<evidence type="ECO:0000256" key="5">
    <source>
        <dbReference type="ARBA" id="ARBA00022840"/>
    </source>
</evidence>
<dbReference type="InterPro" id="IPR036565">
    <property type="entry name" value="Mur-like_cat_sf"/>
</dbReference>
<comment type="similarity">
    <text evidence="10">Belongs to the MurCDEF family. MurF subfamily.</text>
</comment>
<evidence type="ECO:0000256" key="11">
    <source>
        <dbReference type="RuleBase" id="RU004136"/>
    </source>
</evidence>
<dbReference type="GO" id="GO:0005737">
    <property type="term" value="C:cytoplasm"/>
    <property type="evidence" value="ECO:0007669"/>
    <property type="project" value="UniProtKB-SubCell"/>
</dbReference>
<reference evidence="15" key="1">
    <citation type="journal article" date="2020" name="mSystems">
        <title>Genome- and Community-Level Interaction Insights into Carbon Utilization and Element Cycling Functions of Hydrothermarchaeota in Hydrothermal Sediment.</title>
        <authorList>
            <person name="Zhou Z."/>
            <person name="Liu Y."/>
            <person name="Xu W."/>
            <person name="Pan J."/>
            <person name="Luo Z.H."/>
            <person name="Li M."/>
        </authorList>
    </citation>
    <scope>NUCLEOTIDE SEQUENCE</scope>
    <source>
        <strain evidence="15">HyVt-388</strain>
    </source>
</reference>
<comment type="catalytic activity">
    <reaction evidence="10 11">
        <text>D-alanyl-D-alanine + UDP-N-acetyl-alpha-D-muramoyl-L-alanyl-gamma-D-glutamyl-meso-2,6-diaminopimelate + ATP = UDP-N-acetyl-alpha-D-muramoyl-L-alanyl-gamma-D-glutamyl-meso-2,6-diaminopimeloyl-D-alanyl-D-alanine + ADP + phosphate + H(+)</text>
        <dbReference type="Rhea" id="RHEA:28374"/>
        <dbReference type="ChEBI" id="CHEBI:15378"/>
        <dbReference type="ChEBI" id="CHEBI:30616"/>
        <dbReference type="ChEBI" id="CHEBI:43474"/>
        <dbReference type="ChEBI" id="CHEBI:57822"/>
        <dbReference type="ChEBI" id="CHEBI:61386"/>
        <dbReference type="ChEBI" id="CHEBI:83905"/>
        <dbReference type="ChEBI" id="CHEBI:456216"/>
        <dbReference type="EC" id="6.3.2.10"/>
    </reaction>
</comment>
<evidence type="ECO:0000259" key="13">
    <source>
        <dbReference type="Pfam" id="PF02875"/>
    </source>
</evidence>
<dbReference type="SUPFAM" id="SSF53244">
    <property type="entry name" value="MurD-like peptide ligases, peptide-binding domain"/>
    <property type="match status" value="1"/>
</dbReference>
<comment type="pathway">
    <text evidence="10 11">Cell wall biogenesis; peptidoglycan biosynthesis.</text>
</comment>
<evidence type="ECO:0000256" key="2">
    <source>
        <dbReference type="ARBA" id="ARBA00022598"/>
    </source>
</evidence>
<evidence type="ECO:0000256" key="9">
    <source>
        <dbReference type="ARBA" id="ARBA00023316"/>
    </source>
</evidence>
<dbReference type="NCBIfam" id="TIGR01143">
    <property type="entry name" value="murF"/>
    <property type="match status" value="1"/>
</dbReference>
<dbReference type="Pfam" id="PF08245">
    <property type="entry name" value="Mur_ligase_M"/>
    <property type="match status" value="1"/>
</dbReference>
<dbReference type="InterPro" id="IPR035911">
    <property type="entry name" value="MurE/MurF_N"/>
</dbReference>
<evidence type="ECO:0000256" key="6">
    <source>
        <dbReference type="ARBA" id="ARBA00022960"/>
    </source>
</evidence>
<feature type="domain" description="Mur ligase N-terminal catalytic" evidence="12">
    <location>
        <begin position="26"/>
        <end position="75"/>
    </location>
</feature>
<dbReference type="SUPFAM" id="SSF53623">
    <property type="entry name" value="MurD-like peptide ligases, catalytic domain"/>
    <property type="match status" value="1"/>
</dbReference>
<dbReference type="PANTHER" id="PTHR43024:SF1">
    <property type="entry name" value="UDP-N-ACETYLMURAMOYL-TRIPEPTIDE--D-ALANYL-D-ALANINE LIGASE"/>
    <property type="match status" value="1"/>
</dbReference>
<dbReference type="Gene3D" id="3.40.1190.10">
    <property type="entry name" value="Mur-like, catalytic domain"/>
    <property type="match status" value="1"/>
</dbReference>
<dbReference type="SUPFAM" id="SSF63418">
    <property type="entry name" value="MurE/MurF N-terminal domain"/>
    <property type="match status" value="1"/>
</dbReference>
<keyword evidence="1 10" id="KW-0963">Cytoplasm</keyword>
<keyword evidence="5 10" id="KW-0067">ATP-binding</keyword>
<evidence type="ECO:0000259" key="12">
    <source>
        <dbReference type="Pfam" id="PF01225"/>
    </source>
</evidence>
<dbReference type="InterPro" id="IPR005863">
    <property type="entry name" value="UDP-N-AcMur_synth"/>
</dbReference>
<dbReference type="PANTHER" id="PTHR43024">
    <property type="entry name" value="UDP-N-ACETYLMURAMOYL-TRIPEPTIDE--D-ALANYL-D-ALANINE LIGASE"/>
    <property type="match status" value="1"/>
</dbReference>
<dbReference type="EC" id="6.3.2.10" evidence="10 11"/>
<dbReference type="EMBL" id="DRIG01000093">
    <property type="protein sequence ID" value="HEC79248.1"/>
    <property type="molecule type" value="Genomic_DNA"/>
</dbReference>
<dbReference type="Gene3D" id="3.90.190.20">
    <property type="entry name" value="Mur ligase, C-terminal domain"/>
    <property type="match status" value="1"/>
</dbReference>
<dbReference type="AlphaFoldDB" id="A0A9C9EN61"/>
<evidence type="ECO:0000256" key="1">
    <source>
        <dbReference type="ARBA" id="ARBA00022490"/>
    </source>
</evidence>
<dbReference type="Pfam" id="PF02875">
    <property type="entry name" value="Mur_ligase_C"/>
    <property type="match status" value="1"/>
</dbReference>
<dbReference type="InterPro" id="IPR051046">
    <property type="entry name" value="MurCDEF_CellWall_CoF430Synth"/>
</dbReference>
<keyword evidence="3 10" id="KW-0132">Cell division</keyword>
<dbReference type="InterPro" id="IPR004101">
    <property type="entry name" value="Mur_ligase_C"/>
</dbReference>
<evidence type="ECO:0000259" key="14">
    <source>
        <dbReference type="Pfam" id="PF08245"/>
    </source>
</evidence>
<dbReference type="InterPro" id="IPR036615">
    <property type="entry name" value="Mur_ligase_C_dom_sf"/>
</dbReference>
<keyword evidence="8 10" id="KW-0131">Cell cycle</keyword>
<comment type="subcellular location">
    <subcellularLocation>
        <location evidence="10 11">Cytoplasm</location>
    </subcellularLocation>
</comment>
<dbReference type="GO" id="GO:0047480">
    <property type="term" value="F:UDP-N-acetylmuramoyl-tripeptide-D-alanyl-D-alanine ligase activity"/>
    <property type="evidence" value="ECO:0007669"/>
    <property type="project" value="UniProtKB-UniRule"/>
</dbReference>
<dbReference type="Proteomes" id="UP000885826">
    <property type="component" value="Unassembled WGS sequence"/>
</dbReference>